<name>A0A1I3V6V6_9ACTN</name>
<keyword evidence="2" id="KW-1185">Reference proteome</keyword>
<reference evidence="2" key="1">
    <citation type="submission" date="2016-10" db="EMBL/GenBank/DDBJ databases">
        <authorList>
            <person name="Varghese N."/>
            <person name="Submissions S."/>
        </authorList>
    </citation>
    <scope>NUCLEOTIDE SEQUENCE [LARGE SCALE GENOMIC DNA]</scope>
    <source>
        <strain evidence="2">PL19</strain>
    </source>
</reference>
<dbReference type="RefSeq" id="WP_093847700.1">
    <property type="nucleotide sequence ID" value="NZ_FOSG01000002.1"/>
</dbReference>
<evidence type="ECO:0000313" key="1">
    <source>
        <dbReference type="EMBL" id="SFJ90693.1"/>
    </source>
</evidence>
<dbReference type="AlphaFoldDB" id="A0A1I3V6V6"/>
<accession>A0A1I3V6V6</accession>
<dbReference type="OrthoDB" id="196248at2"/>
<organism evidence="1 2">
    <name type="scientific">Streptomyces pini</name>
    <dbReference type="NCBI Taxonomy" id="1520580"/>
    <lineage>
        <taxon>Bacteria</taxon>
        <taxon>Bacillati</taxon>
        <taxon>Actinomycetota</taxon>
        <taxon>Actinomycetes</taxon>
        <taxon>Kitasatosporales</taxon>
        <taxon>Streptomycetaceae</taxon>
        <taxon>Streptomyces</taxon>
    </lineage>
</organism>
<gene>
    <name evidence="1" type="ORF">SAMN05192584_102154</name>
</gene>
<sequence>MALRRKGSRRIVVDGTAYRWRLRGRPTYGQGMCWSPRTYAVEDADRSGTVLVVTTDRPHPGNWVGVPAAPVLPGEVADAVRTALARGWTPKRPGSPFHLDRSAGFVPWG</sequence>
<evidence type="ECO:0000313" key="2">
    <source>
        <dbReference type="Proteomes" id="UP000198928"/>
    </source>
</evidence>
<protein>
    <submittedName>
        <fullName evidence="1">Uncharacterized protein</fullName>
    </submittedName>
</protein>
<proteinExistence type="predicted"/>
<dbReference type="EMBL" id="FOSG01000002">
    <property type="protein sequence ID" value="SFJ90693.1"/>
    <property type="molecule type" value="Genomic_DNA"/>
</dbReference>
<dbReference type="Proteomes" id="UP000198928">
    <property type="component" value="Unassembled WGS sequence"/>
</dbReference>